<sequence>MNNNLSISERGINRSSNLYCLDKLFYESNLLSLMISLQNQIR</sequence>
<gene>
    <name evidence="1" type="ORF">COO91_05560</name>
</gene>
<accession>A0A2K8SVU6</accession>
<protein>
    <submittedName>
        <fullName evidence="1">Uncharacterized protein</fullName>
    </submittedName>
</protein>
<evidence type="ECO:0000313" key="2">
    <source>
        <dbReference type="Proteomes" id="UP000232003"/>
    </source>
</evidence>
<keyword evidence="2" id="KW-1185">Reference proteome</keyword>
<evidence type="ECO:0000313" key="1">
    <source>
        <dbReference type="EMBL" id="AUB39564.1"/>
    </source>
</evidence>
<dbReference type="EMBL" id="CP024785">
    <property type="protein sequence ID" value="AUB39564.1"/>
    <property type="molecule type" value="Genomic_DNA"/>
</dbReference>
<name>A0A2K8SVU6_9NOSO</name>
<proteinExistence type="predicted"/>
<dbReference type="AlphaFoldDB" id="A0A2K8SVU6"/>
<dbReference type="KEGG" id="nfl:COO91_05560"/>
<dbReference type="Proteomes" id="UP000232003">
    <property type="component" value="Chromosome"/>
</dbReference>
<reference evidence="1 2" key="1">
    <citation type="submission" date="2017-11" db="EMBL/GenBank/DDBJ databases">
        <title>Complete genome of a free-living desiccation-tolerant cyanobacterium and its photosynthetic adaptation to extreme terrestrial habitat.</title>
        <authorList>
            <person name="Shang J."/>
        </authorList>
    </citation>
    <scope>NUCLEOTIDE SEQUENCE [LARGE SCALE GENOMIC DNA]</scope>
    <source>
        <strain evidence="1 2">CCNUN1</strain>
    </source>
</reference>
<organism evidence="1 2">
    <name type="scientific">Nostoc flagelliforme CCNUN1</name>
    <dbReference type="NCBI Taxonomy" id="2038116"/>
    <lineage>
        <taxon>Bacteria</taxon>
        <taxon>Bacillati</taxon>
        <taxon>Cyanobacteriota</taxon>
        <taxon>Cyanophyceae</taxon>
        <taxon>Nostocales</taxon>
        <taxon>Nostocaceae</taxon>
        <taxon>Nostoc</taxon>
    </lineage>
</organism>